<feature type="signal peptide" evidence="2">
    <location>
        <begin position="1"/>
        <end position="22"/>
    </location>
</feature>
<dbReference type="Pfam" id="PF00041">
    <property type="entry name" value="fn3"/>
    <property type="match status" value="1"/>
</dbReference>
<feature type="domain" description="Fibronectin type-III" evidence="3">
    <location>
        <begin position="29"/>
        <end position="115"/>
    </location>
</feature>
<evidence type="ECO:0000313" key="5">
    <source>
        <dbReference type="EnsemblMetazoa" id="PHUM466660-PA"/>
    </source>
</evidence>
<dbReference type="HOGENOM" id="CLU_1103762_0_0_1"/>
<dbReference type="PROSITE" id="PS50853">
    <property type="entry name" value="FN3"/>
    <property type="match status" value="1"/>
</dbReference>
<dbReference type="EMBL" id="DS235813">
    <property type="protein sequence ID" value="EEB17460.1"/>
    <property type="molecule type" value="Genomic_DNA"/>
</dbReference>
<dbReference type="AlphaFoldDB" id="E0VVQ4"/>
<name>E0VVQ4_PEDHC</name>
<dbReference type="KEGG" id="phu:Phum_PHUM466660"/>
<dbReference type="SUPFAM" id="SSF49265">
    <property type="entry name" value="Fibronectin type III"/>
    <property type="match status" value="1"/>
</dbReference>
<organism>
    <name type="scientific">Pediculus humanus subsp. corporis</name>
    <name type="common">Body louse</name>
    <dbReference type="NCBI Taxonomy" id="121224"/>
    <lineage>
        <taxon>Eukaryota</taxon>
        <taxon>Metazoa</taxon>
        <taxon>Ecdysozoa</taxon>
        <taxon>Arthropoda</taxon>
        <taxon>Hexapoda</taxon>
        <taxon>Insecta</taxon>
        <taxon>Pterygota</taxon>
        <taxon>Neoptera</taxon>
        <taxon>Paraneoptera</taxon>
        <taxon>Psocodea</taxon>
        <taxon>Troctomorpha</taxon>
        <taxon>Phthiraptera</taxon>
        <taxon>Anoplura</taxon>
        <taxon>Pediculidae</taxon>
        <taxon>Pediculus</taxon>
    </lineage>
</organism>
<dbReference type="InterPro" id="IPR036116">
    <property type="entry name" value="FN3_sf"/>
</dbReference>
<dbReference type="InterPro" id="IPR013783">
    <property type="entry name" value="Ig-like_fold"/>
</dbReference>
<keyword evidence="1" id="KW-1133">Transmembrane helix</keyword>
<sequence length="270" mass="30235">MSEMKVLCFFLFHGALLLGSKSEEPGLGFPENVTIQIIDSKTVEVFWSSEWKNVERYDVTYNPAEDRIVTQAAGNSRSVILRELRPDTQYQVIVTAVVNGKNYKSRRIVFKTANASKDYLELESAKSTFKPPNPRKHYSYAPELVNPDPTAIGSKNTPQTSTTVKGVEIGLVLLALVVWIIAIALFFHRWGKIRMLIPYQPDYKTQQSLKVPGTGTTMITNRTGNCDSQTHQDGPGCVQSIYEKVTACRCCCECIVGDRTRANEDSDIDE</sequence>
<dbReference type="EnsemblMetazoa" id="PHUM466660-RA">
    <property type="protein sequence ID" value="PHUM466660-PA"/>
    <property type="gene ID" value="PHUM466660"/>
</dbReference>
<proteinExistence type="predicted"/>
<dbReference type="PANTHER" id="PTHR21104">
    <property type="entry name" value="FIBRONECTIN TYPE III DOMAIN-CONTAINING PROTEIN"/>
    <property type="match status" value="1"/>
</dbReference>
<dbReference type="OMA" id="THRYIAS"/>
<feature type="chain" id="PRO_5014570223" description="Fibronectin type-III domain-containing protein" evidence="2">
    <location>
        <begin position="23"/>
        <end position="270"/>
    </location>
</feature>
<dbReference type="CDD" id="cd00063">
    <property type="entry name" value="FN3"/>
    <property type="match status" value="1"/>
</dbReference>
<dbReference type="SMART" id="SM00060">
    <property type="entry name" value="FN3"/>
    <property type="match status" value="1"/>
</dbReference>
<dbReference type="Proteomes" id="UP000009046">
    <property type="component" value="Unassembled WGS sequence"/>
</dbReference>
<dbReference type="RefSeq" id="XP_002430198.1">
    <property type="nucleotide sequence ID" value="XM_002430153.1"/>
</dbReference>
<dbReference type="GeneID" id="8238698"/>
<protein>
    <recommendedName>
        <fullName evidence="3">Fibronectin type-III domain-containing protein</fullName>
    </recommendedName>
</protein>
<reference evidence="4" key="2">
    <citation type="submission" date="2007-04" db="EMBL/GenBank/DDBJ databases">
        <title>The genome of the human body louse.</title>
        <authorList>
            <consortium name="The Human Body Louse Genome Consortium"/>
            <person name="Kirkness E."/>
            <person name="Walenz B."/>
            <person name="Hass B."/>
            <person name="Bruggner R."/>
            <person name="Strausberg R."/>
        </authorList>
    </citation>
    <scope>NUCLEOTIDE SEQUENCE</scope>
    <source>
        <strain evidence="4">USDA</strain>
    </source>
</reference>
<reference evidence="4" key="1">
    <citation type="submission" date="2007-04" db="EMBL/GenBank/DDBJ databases">
        <title>Annotation of Pediculus humanus corporis strain USDA.</title>
        <authorList>
            <person name="Kirkness E."/>
            <person name="Hannick L."/>
            <person name="Hass B."/>
            <person name="Bruggner R."/>
            <person name="Lawson D."/>
            <person name="Bidwell S."/>
            <person name="Joardar V."/>
            <person name="Caler E."/>
            <person name="Walenz B."/>
            <person name="Inman J."/>
            <person name="Schobel S."/>
            <person name="Galinsky K."/>
            <person name="Amedeo P."/>
            <person name="Strausberg R."/>
        </authorList>
    </citation>
    <scope>NUCLEOTIDE SEQUENCE</scope>
    <source>
        <strain evidence="4">USDA</strain>
    </source>
</reference>
<dbReference type="Pfam" id="PF16066">
    <property type="entry name" value="DUF4808"/>
    <property type="match status" value="1"/>
</dbReference>
<dbReference type="VEuPathDB" id="VectorBase:PHUM466660"/>
<dbReference type="Gene3D" id="2.60.40.10">
    <property type="entry name" value="Immunoglobulins"/>
    <property type="match status" value="1"/>
</dbReference>
<dbReference type="InterPro" id="IPR032073">
    <property type="entry name" value="FNDC5_C"/>
</dbReference>
<reference evidence="5" key="3">
    <citation type="submission" date="2021-02" db="UniProtKB">
        <authorList>
            <consortium name="EnsemblMetazoa"/>
        </authorList>
    </citation>
    <scope>IDENTIFICATION</scope>
    <source>
        <strain evidence="5">USDA</strain>
    </source>
</reference>
<evidence type="ECO:0000256" key="1">
    <source>
        <dbReference type="SAM" id="Phobius"/>
    </source>
</evidence>
<gene>
    <name evidence="5" type="primary">8238698</name>
    <name evidence="4" type="ORF">Phum_PHUM466660</name>
</gene>
<evidence type="ECO:0000313" key="4">
    <source>
        <dbReference type="EMBL" id="EEB17460.1"/>
    </source>
</evidence>
<evidence type="ECO:0000313" key="6">
    <source>
        <dbReference type="Proteomes" id="UP000009046"/>
    </source>
</evidence>
<dbReference type="OrthoDB" id="9949424at2759"/>
<dbReference type="eggNOG" id="ENOG502RZ74">
    <property type="taxonomic scope" value="Eukaryota"/>
</dbReference>
<evidence type="ECO:0000259" key="3">
    <source>
        <dbReference type="PROSITE" id="PS50853"/>
    </source>
</evidence>
<accession>E0VVQ4</accession>
<evidence type="ECO:0000256" key="2">
    <source>
        <dbReference type="SAM" id="SignalP"/>
    </source>
</evidence>
<dbReference type="InParanoid" id="E0VVQ4"/>
<keyword evidence="1" id="KW-0472">Membrane</keyword>
<dbReference type="EMBL" id="AAZO01005671">
    <property type="status" value="NOT_ANNOTATED_CDS"/>
    <property type="molecule type" value="Genomic_DNA"/>
</dbReference>
<dbReference type="PANTHER" id="PTHR21104:SF2">
    <property type="entry name" value="FIBRONECTIN TYPE-III DOMAIN-CONTAINING PROTEIN"/>
    <property type="match status" value="1"/>
</dbReference>
<dbReference type="InterPro" id="IPR003961">
    <property type="entry name" value="FN3_dom"/>
</dbReference>
<keyword evidence="2" id="KW-0732">Signal</keyword>
<dbReference type="CTD" id="8238698"/>
<feature type="transmembrane region" description="Helical" evidence="1">
    <location>
        <begin position="169"/>
        <end position="187"/>
    </location>
</feature>
<keyword evidence="1" id="KW-0812">Transmembrane</keyword>
<keyword evidence="6" id="KW-1185">Reference proteome</keyword>